<sequence>MCFDDRGTTLRSACGRVLSAIIFTFGFVIALAVNGGVQFSLGRVHLGIGLLSVSVLLFVSSIVYGICNKKFLNLFSSEAVTTTTNETGRSHVRNLHLPQSSRRCTTDELHRCRQHRLSVRADQPVNSEQPPSYESLHQAQVTENLQGLSNYLPTYEEVV</sequence>
<proteinExistence type="predicted"/>
<dbReference type="EMBL" id="CAWYQH010000141">
    <property type="protein sequence ID" value="CAK8694270.1"/>
    <property type="molecule type" value="Genomic_DNA"/>
</dbReference>
<feature type="transmembrane region" description="Helical" evidence="1">
    <location>
        <begin position="45"/>
        <end position="67"/>
    </location>
</feature>
<organism evidence="2 3">
    <name type="scientific">Clavelina lepadiformis</name>
    <name type="common">Light-bulb sea squirt</name>
    <name type="synonym">Ascidia lepadiformis</name>
    <dbReference type="NCBI Taxonomy" id="159417"/>
    <lineage>
        <taxon>Eukaryota</taxon>
        <taxon>Metazoa</taxon>
        <taxon>Chordata</taxon>
        <taxon>Tunicata</taxon>
        <taxon>Ascidiacea</taxon>
        <taxon>Aplousobranchia</taxon>
        <taxon>Clavelinidae</taxon>
        <taxon>Clavelina</taxon>
    </lineage>
</organism>
<reference evidence="2 3" key="1">
    <citation type="submission" date="2024-02" db="EMBL/GenBank/DDBJ databases">
        <authorList>
            <person name="Daric V."/>
            <person name="Darras S."/>
        </authorList>
    </citation>
    <scope>NUCLEOTIDE SEQUENCE [LARGE SCALE GENOMIC DNA]</scope>
</reference>
<evidence type="ECO:0000256" key="1">
    <source>
        <dbReference type="SAM" id="Phobius"/>
    </source>
</evidence>
<dbReference type="Proteomes" id="UP001642483">
    <property type="component" value="Unassembled WGS sequence"/>
</dbReference>
<accession>A0ABP0GRV3</accession>
<evidence type="ECO:0000313" key="2">
    <source>
        <dbReference type="EMBL" id="CAK8694270.1"/>
    </source>
</evidence>
<evidence type="ECO:0000313" key="3">
    <source>
        <dbReference type="Proteomes" id="UP001642483"/>
    </source>
</evidence>
<gene>
    <name evidence="2" type="ORF">CVLEPA_LOCUS27653</name>
</gene>
<keyword evidence="3" id="KW-1185">Reference proteome</keyword>
<name>A0ABP0GRV3_CLALP</name>
<keyword evidence="1" id="KW-0472">Membrane</keyword>
<comment type="caution">
    <text evidence="2">The sequence shown here is derived from an EMBL/GenBank/DDBJ whole genome shotgun (WGS) entry which is preliminary data.</text>
</comment>
<keyword evidence="1" id="KW-1133">Transmembrane helix</keyword>
<protein>
    <submittedName>
        <fullName evidence="2">Uncharacterized protein</fullName>
    </submittedName>
</protein>
<keyword evidence="1" id="KW-0812">Transmembrane</keyword>
<feature type="transmembrane region" description="Helical" evidence="1">
    <location>
        <begin position="12"/>
        <end position="33"/>
    </location>
</feature>